<dbReference type="PANTHER" id="PTHR30231">
    <property type="entry name" value="DNA POLYMERASE III SUBUNIT EPSILON"/>
    <property type="match status" value="1"/>
</dbReference>
<dbReference type="EMBL" id="CP006650">
    <property type="protein sequence ID" value="AGT07391.1"/>
    <property type="molecule type" value="Genomic_DNA"/>
</dbReference>
<keyword evidence="5" id="KW-0378">Hydrolase</keyword>
<dbReference type="PIRSF" id="PIRSF000977">
    <property type="entry name" value="Exodeoxyribonuclease_I"/>
    <property type="match status" value="1"/>
</dbReference>
<feature type="binding site" evidence="1">
    <location>
        <position position="9"/>
    </location>
    <ligand>
        <name>substrate</name>
    </ligand>
</feature>
<dbReference type="GO" id="GO:0045004">
    <property type="term" value="P:DNA replication proofreading"/>
    <property type="evidence" value="ECO:0007669"/>
    <property type="project" value="TreeGrafter"/>
</dbReference>
<dbReference type="GO" id="GO:0008310">
    <property type="term" value="F:single-stranded DNA 3'-5' DNA exonuclease activity"/>
    <property type="evidence" value="ECO:0007669"/>
    <property type="project" value="UniProtKB-EC"/>
</dbReference>
<dbReference type="Gene3D" id="3.30.1520.20">
    <property type="entry name" value="Exonuclease ExoI, domain 2"/>
    <property type="match status" value="1"/>
</dbReference>
<protein>
    <submittedName>
        <fullName evidence="5">Exodeoxyribonuclease I</fullName>
        <ecNumber evidence="5">3.1.11.1</ecNumber>
    </submittedName>
</protein>
<keyword evidence="2" id="KW-0460">Magnesium</keyword>
<feature type="binding site" evidence="2">
    <location>
        <position position="7"/>
    </location>
    <ligand>
        <name>Mg(2+)</name>
        <dbReference type="ChEBI" id="CHEBI:18420"/>
        <label>1</label>
    </ligand>
</feature>
<dbReference type="OrthoDB" id="9763470at2"/>
<keyword evidence="6" id="KW-1185">Reference proteome</keyword>
<comment type="cofactor">
    <cofactor evidence="2">
        <name>Mg(2+)</name>
        <dbReference type="ChEBI" id="CHEBI:18420"/>
    </cofactor>
    <text evidence="2">Binds 2 Mg(2+) ions per monomer.</text>
</comment>
<dbReference type="RefSeq" id="WP_020949031.1">
    <property type="nucleotide sequence ID" value="NC_022041.1"/>
</dbReference>
<dbReference type="InterPro" id="IPR038649">
    <property type="entry name" value="EXOI_SH3_sf"/>
</dbReference>
<dbReference type="PATRIC" id="fig|1367847.3.peg.224"/>
<name>S5YQ17_PARAH</name>
<proteinExistence type="predicted"/>
<dbReference type="KEGG" id="pami:JCM7686_0280"/>
<dbReference type="InterPro" id="IPR034747">
    <property type="entry name" value="EXOI_SH3"/>
</dbReference>
<evidence type="ECO:0000313" key="5">
    <source>
        <dbReference type="EMBL" id="AGT07391.1"/>
    </source>
</evidence>
<dbReference type="GO" id="GO:0005829">
    <property type="term" value="C:cytosol"/>
    <property type="evidence" value="ECO:0007669"/>
    <property type="project" value="TreeGrafter"/>
</dbReference>
<evidence type="ECO:0000313" key="6">
    <source>
        <dbReference type="Proteomes" id="UP000015480"/>
    </source>
</evidence>
<feature type="domain" description="ExoI SH3-like" evidence="3">
    <location>
        <begin position="194"/>
        <end position="333"/>
    </location>
</feature>
<organism evidence="5 6">
    <name type="scientific">Paracoccus aminophilus JCM 7686</name>
    <dbReference type="NCBI Taxonomy" id="1367847"/>
    <lineage>
        <taxon>Bacteria</taxon>
        <taxon>Pseudomonadati</taxon>
        <taxon>Pseudomonadota</taxon>
        <taxon>Alphaproteobacteria</taxon>
        <taxon>Rhodobacterales</taxon>
        <taxon>Paracoccaceae</taxon>
        <taxon>Paracoccus</taxon>
    </lineage>
</organism>
<gene>
    <name evidence="5" type="ORF">JCM7686_0280</name>
</gene>
<feature type="binding site" evidence="2">
    <location>
        <position position="178"/>
    </location>
    <ligand>
        <name>Mg(2+)</name>
        <dbReference type="ChEBI" id="CHEBI:18420"/>
        <label>2</label>
    </ligand>
</feature>
<dbReference type="InterPro" id="IPR023607">
    <property type="entry name" value="Exodeoxyribonuclease_I"/>
</dbReference>
<feature type="binding site" evidence="1">
    <location>
        <position position="157"/>
    </location>
    <ligand>
        <name>substrate</name>
    </ligand>
</feature>
<evidence type="ECO:0000256" key="1">
    <source>
        <dbReference type="PIRSR" id="PIRSR000977-1"/>
    </source>
</evidence>
<dbReference type="AlphaFoldDB" id="S5YQ17"/>
<dbReference type="eggNOG" id="COG2925">
    <property type="taxonomic scope" value="Bacteria"/>
</dbReference>
<dbReference type="PANTHER" id="PTHR30231:SF41">
    <property type="entry name" value="DNA POLYMERASE III SUBUNIT EPSILON"/>
    <property type="match status" value="1"/>
</dbReference>
<dbReference type="Pfam" id="PF00929">
    <property type="entry name" value="RNase_T"/>
    <property type="match status" value="1"/>
</dbReference>
<dbReference type="HOGENOM" id="CLU_043508_1_0_5"/>
<evidence type="ECO:0000259" key="3">
    <source>
        <dbReference type="PROSITE" id="PS51784"/>
    </source>
</evidence>
<keyword evidence="2" id="KW-0479">Metal-binding</keyword>
<dbReference type="GO" id="GO:0003677">
    <property type="term" value="F:DNA binding"/>
    <property type="evidence" value="ECO:0007669"/>
    <property type="project" value="UniProtKB-KW"/>
</dbReference>
<dbReference type="STRING" id="1367847.JCM7686_0280"/>
<evidence type="ECO:0000259" key="4">
    <source>
        <dbReference type="PROSITE" id="PS51785"/>
    </source>
</evidence>
<dbReference type="GO" id="GO:0046872">
    <property type="term" value="F:metal ion binding"/>
    <property type="evidence" value="ECO:0007669"/>
    <property type="project" value="UniProtKB-KW"/>
</dbReference>
<reference evidence="5 6" key="1">
    <citation type="journal article" date="2014" name="BMC Genomics">
        <title>Architecture and functions of a multipartite genome of the methylotrophic bacterium Paracoccus aminophilus JCM 7686, containing primary and secondary chromids.</title>
        <authorList>
            <person name="Dziewit L."/>
            <person name="Czarnecki J."/>
            <person name="Wibberg D."/>
            <person name="Radlinska M."/>
            <person name="Mrozek P."/>
            <person name="Szymczak M."/>
            <person name="Schluter A."/>
            <person name="Puhler A."/>
            <person name="Bartosik D."/>
        </authorList>
    </citation>
    <scope>NUCLEOTIDE SEQUENCE [LARGE SCALE GENOMIC DNA]</scope>
    <source>
        <strain evidence="5">JCM 7686</strain>
    </source>
</reference>
<evidence type="ECO:0000256" key="2">
    <source>
        <dbReference type="PIRSR" id="PIRSR000977-2"/>
    </source>
</evidence>
<dbReference type="EC" id="3.1.11.1" evidence="5"/>
<accession>S5YQ17</accession>
<sequence>MSFVFFDTETTGLRRGFDQIIHFAAILTDANLNEVARFETRSRLQPHVLPHPLAMHVNGLPIERLIDTNLPSHYSMVGDIRRTLMSWSPAIFVGFNSIRFDEEMLRHALFQSLYPAYLTSNHRNCRADALSLVMAVNAVSPERLVVPIGEEGQRTFRLHHLASANGVAHNHAHDAMSDVLATVELCRLVYQRSPELWQRFVRFSNKAAVADFVESEDGFVLTEFFGGRAYHAPVVCVGVDPDQANGRICLRLNQDVDQLATMSDTELQAYLSQKPSPIRRFRVNASPTLTAFFDAPEDMLDGGLIDHIENQARRVKADAHLCARILAAYVASREPYPLSPHLEERIYNGFPGPDDERRMRDFHQASWPDRLAIVQGLEDERLRWFGLRLMYSEARGVLPPVLKVEIEHRLAEQLLGDGSGCLTYDLALAETEKLTTGGTDHDDRLFRYSAYLRDRSARAATLREQKNLRGAV</sequence>
<dbReference type="InterPro" id="IPR012337">
    <property type="entry name" value="RNaseH-like_sf"/>
</dbReference>
<dbReference type="InterPro" id="IPR058561">
    <property type="entry name" value="Exonuc_1_C"/>
</dbReference>
<dbReference type="PROSITE" id="PS51785">
    <property type="entry name" value="EXOI_C"/>
    <property type="match status" value="1"/>
</dbReference>
<dbReference type="PROSITE" id="PS51784">
    <property type="entry name" value="EXOI_SH3"/>
    <property type="match status" value="1"/>
</dbReference>
<feature type="binding site" evidence="2">
    <location>
        <position position="9"/>
    </location>
    <ligand>
        <name>Mg(2+)</name>
        <dbReference type="ChEBI" id="CHEBI:18420"/>
        <label>2</label>
    </ligand>
</feature>
<dbReference type="Gene3D" id="3.30.420.10">
    <property type="entry name" value="Ribonuclease H-like superfamily/Ribonuclease H"/>
    <property type="match status" value="1"/>
</dbReference>
<dbReference type="SUPFAM" id="SSF53098">
    <property type="entry name" value="Ribonuclease H-like"/>
    <property type="match status" value="1"/>
</dbReference>
<feature type="domain" description="ExoI C-terminal" evidence="4">
    <location>
        <begin position="338"/>
        <end position="460"/>
    </location>
</feature>
<dbReference type="Proteomes" id="UP000015480">
    <property type="component" value="Chromosome"/>
</dbReference>
<dbReference type="InterPro" id="IPR036397">
    <property type="entry name" value="RNaseH_sf"/>
</dbReference>
<dbReference type="SMART" id="SM00479">
    <property type="entry name" value="EXOIII"/>
    <property type="match status" value="1"/>
</dbReference>
<dbReference type="InterPro" id="IPR013520">
    <property type="entry name" value="Ribonucl_H"/>
</dbReference>